<evidence type="ECO:0000256" key="1">
    <source>
        <dbReference type="SAM" id="MobiDB-lite"/>
    </source>
</evidence>
<name>A0A2P0QGN1_PSESF</name>
<feature type="region of interest" description="Disordered" evidence="1">
    <location>
        <begin position="1"/>
        <end position="40"/>
    </location>
</feature>
<protein>
    <submittedName>
        <fullName evidence="2">Uncharacterized protein</fullName>
    </submittedName>
</protein>
<reference evidence="2" key="1">
    <citation type="submission" date="2016-03" db="EMBL/GenBank/DDBJ databases">
        <title>The evolution of Pseudomonas syringae pv. actinidiae in New Zealand.</title>
        <authorList>
            <person name="Taiaroa G."/>
            <person name="Poulter R.T.M."/>
            <person name="Lamont I."/>
            <person name="Stockwell P."/>
            <person name="Butler M.I."/>
        </authorList>
    </citation>
    <scope>NUCLEOTIDE SEQUENCE</scope>
    <source>
        <strain evidence="2">SR121</strain>
    </source>
</reference>
<organism evidence="2">
    <name type="scientific">Pseudomonas syringae pv. actinidiae</name>
    <dbReference type="NCBI Taxonomy" id="103796"/>
    <lineage>
        <taxon>Bacteria</taxon>
        <taxon>Pseudomonadati</taxon>
        <taxon>Pseudomonadota</taxon>
        <taxon>Gammaproteobacteria</taxon>
        <taxon>Pseudomonadales</taxon>
        <taxon>Pseudomonadaceae</taxon>
        <taxon>Pseudomonas</taxon>
        <taxon>Pseudomonas syringae</taxon>
    </lineage>
</organism>
<dbReference type="AlphaFoldDB" id="A0A2P0QGN1"/>
<dbReference type="EMBL" id="KX009066">
    <property type="protein sequence ID" value="ARO45563.1"/>
    <property type="molecule type" value="Genomic_DNA"/>
</dbReference>
<sequence length="40" mass="4492">MTRPRLGALVHQGNRSHHHTLDVPSTEKTTNPAEKRHIPA</sequence>
<accession>A0A2P0QGN1</accession>
<evidence type="ECO:0000313" key="2">
    <source>
        <dbReference type="EMBL" id="ARO45563.1"/>
    </source>
</evidence>
<proteinExistence type="predicted"/>